<dbReference type="AlphaFoldDB" id="A0A316D287"/>
<dbReference type="InterPro" id="IPR036237">
    <property type="entry name" value="Xyl_isomerase-like_sf"/>
</dbReference>
<proteinExistence type="predicted"/>
<evidence type="ECO:0000313" key="1">
    <source>
        <dbReference type="EMBL" id="PWK03922.1"/>
    </source>
</evidence>
<dbReference type="PANTHER" id="PTHR42194:SF1">
    <property type="entry name" value="UPF0276 PROTEIN HI_1600"/>
    <property type="match status" value="1"/>
</dbReference>
<accession>A0A316D287</accession>
<evidence type="ECO:0000313" key="2">
    <source>
        <dbReference type="Proteomes" id="UP000245634"/>
    </source>
</evidence>
<reference evidence="1 2" key="1">
    <citation type="submission" date="2018-05" db="EMBL/GenBank/DDBJ databases">
        <title>Genomic Encyclopedia of Type Strains, Phase IV (KMG-IV): sequencing the most valuable type-strain genomes for metagenomic binning, comparative biology and taxonomic classification.</title>
        <authorList>
            <person name="Goeker M."/>
        </authorList>
    </citation>
    <scope>NUCLEOTIDE SEQUENCE [LARGE SCALE GENOMIC DNA]</scope>
    <source>
        <strain evidence="1 2">DSM 18773</strain>
    </source>
</reference>
<dbReference type="SUPFAM" id="SSF51658">
    <property type="entry name" value="Xylose isomerase-like"/>
    <property type="match status" value="1"/>
</dbReference>
<dbReference type="EMBL" id="QGGL01000046">
    <property type="protein sequence ID" value="PWK03922.1"/>
    <property type="molecule type" value="Genomic_DNA"/>
</dbReference>
<gene>
    <name evidence="1" type="ORF">C7459_1463</name>
</gene>
<keyword evidence="2" id="KW-1185">Reference proteome</keyword>
<dbReference type="NCBIfam" id="NF003818">
    <property type="entry name" value="PRK05409.1"/>
    <property type="match status" value="1"/>
</dbReference>
<dbReference type="Gene3D" id="3.20.20.150">
    <property type="entry name" value="Divalent-metal-dependent TIM barrel enzymes"/>
    <property type="match status" value="1"/>
</dbReference>
<dbReference type="InterPro" id="IPR007801">
    <property type="entry name" value="MbnB/TglH/ChrH"/>
</dbReference>
<dbReference type="Pfam" id="PF05114">
    <property type="entry name" value="MbnB_TglH_ChrH"/>
    <property type="match status" value="1"/>
</dbReference>
<dbReference type="RefSeq" id="WP_109691459.1">
    <property type="nucleotide sequence ID" value="NZ_QGGL01000046.1"/>
</dbReference>
<name>A0A316D287_9BACL</name>
<dbReference type="PANTHER" id="PTHR42194">
    <property type="entry name" value="UPF0276 PROTEIN HI_1600"/>
    <property type="match status" value="1"/>
</dbReference>
<sequence length="271" mass="30767">MARGVGIGYRSQFTNTPELLLQHVDFLEYNQRPNLEAVQADLGPFLGKLPVVIHSINLSLGSVEPPAEQRVEALKRTADFVNASWVSEHLSYSRVGDIEIENFIALPYTDEAIEVASKHILDLQNFLGRPMIMENVTHHITWPVKQYSEAEFIKRVMLSADCGLLLDVTNLYLNSVVHKYDPIEYLKTIPRDRVVQLHLAGHTETDGELVDSHVGGIDPKVMELTEWVMDNTSCDAMIIERDNQLETFNDVLEDVALCRSVYQKYRGAMER</sequence>
<evidence type="ECO:0008006" key="3">
    <source>
        <dbReference type="Google" id="ProtNLM"/>
    </source>
</evidence>
<dbReference type="Proteomes" id="UP000245634">
    <property type="component" value="Unassembled WGS sequence"/>
</dbReference>
<dbReference type="OrthoDB" id="9763101at2"/>
<protein>
    <recommendedName>
        <fullName evidence="3">DUF692 domain-containing protein</fullName>
    </recommendedName>
</protein>
<organism evidence="1 2">
    <name type="scientific">Tumebacillus permanentifrigoris</name>
    <dbReference type="NCBI Taxonomy" id="378543"/>
    <lineage>
        <taxon>Bacteria</taxon>
        <taxon>Bacillati</taxon>
        <taxon>Bacillota</taxon>
        <taxon>Bacilli</taxon>
        <taxon>Bacillales</taxon>
        <taxon>Alicyclobacillaceae</taxon>
        <taxon>Tumebacillus</taxon>
    </lineage>
</organism>
<comment type="caution">
    <text evidence="1">The sequence shown here is derived from an EMBL/GenBank/DDBJ whole genome shotgun (WGS) entry which is preliminary data.</text>
</comment>